<protein>
    <submittedName>
        <fullName evidence="1">Uncharacterized protein</fullName>
    </submittedName>
</protein>
<organism evidence="1">
    <name type="scientific">Rhizophora mucronata</name>
    <name type="common">Asiatic mangrove</name>
    <dbReference type="NCBI Taxonomy" id="61149"/>
    <lineage>
        <taxon>Eukaryota</taxon>
        <taxon>Viridiplantae</taxon>
        <taxon>Streptophyta</taxon>
        <taxon>Embryophyta</taxon>
        <taxon>Tracheophyta</taxon>
        <taxon>Spermatophyta</taxon>
        <taxon>Magnoliopsida</taxon>
        <taxon>eudicotyledons</taxon>
        <taxon>Gunneridae</taxon>
        <taxon>Pentapetalae</taxon>
        <taxon>rosids</taxon>
        <taxon>fabids</taxon>
        <taxon>Malpighiales</taxon>
        <taxon>Rhizophoraceae</taxon>
        <taxon>Rhizophora</taxon>
    </lineage>
</organism>
<proteinExistence type="predicted"/>
<dbReference type="AlphaFoldDB" id="A0A2P2P9X7"/>
<sequence length="53" mass="6088">MNETTSFSLLGEKLLNHLLLGYCCISWCVKACSSPFPEYHSKILFFLMVVRCN</sequence>
<reference evidence="1" key="1">
    <citation type="submission" date="2018-02" db="EMBL/GenBank/DDBJ databases">
        <title>Rhizophora mucronata_Transcriptome.</title>
        <authorList>
            <person name="Meera S.P."/>
            <person name="Sreeshan A."/>
            <person name="Augustine A."/>
        </authorList>
    </citation>
    <scope>NUCLEOTIDE SEQUENCE</scope>
    <source>
        <tissue evidence="1">Leaf</tissue>
    </source>
</reference>
<accession>A0A2P2P9X7</accession>
<dbReference type="EMBL" id="GGEC01071018">
    <property type="protein sequence ID" value="MBX51502.1"/>
    <property type="molecule type" value="Transcribed_RNA"/>
</dbReference>
<evidence type="ECO:0000313" key="1">
    <source>
        <dbReference type="EMBL" id="MBX51502.1"/>
    </source>
</evidence>
<name>A0A2P2P9X7_RHIMU</name>